<gene>
    <name evidence="1" type="ORF">PoB_003873900</name>
</gene>
<proteinExistence type="predicted"/>
<name>A0AAV4B0M3_9GAST</name>
<dbReference type="EMBL" id="BLXT01004391">
    <property type="protein sequence ID" value="GFO12234.1"/>
    <property type="molecule type" value="Genomic_DNA"/>
</dbReference>
<reference evidence="1 2" key="1">
    <citation type="journal article" date="2021" name="Elife">
        <title>Chloroplast acquisition without the gene transfer in kleptoplastic sea slugs, Plakobranchus ocellatus.</title>
        <authorList>
            <person name="Maeda T."/>
            <person name="Takahashi S."/>
            <person name="Yoshida T."/>
            <person name="Shimamura S."/>
            <person name="Takaki Y."/>
            <person name="Nagai Y."/>
            <person name="Toyoda A."/>
            <person name="Suzuki Y."/>
            <person name="Arimoto A."/>
            <person name="Ishii H."/>
            <person name="Satoh N."/>
            <person name="Nishiyama T."/>
            <person name="Hasebe M."/>
            <person name="Maruyama T."/>
            <person name="Minagawa J."/>
            <person name="Obokata J."/>
            <person name="Shigenobu S."/>
        </authorList>
    </citation>
    <scope>NUCLEOTIDE SEQUENCE [LARGE SCALE GENOMIC DNA]</scope>
</reference>
<protein>
    <submittedName>
        <fullName evidence="1">Uncharacterized protein</fullName>
    </submittedName>
</protein>
<sequence>MAIPYVKVTNSPEKMTVLLIRENIPSIETTRHQLEHSSMEQVGPERHADAMRFNMYRVKLPEPTNKAMSVADRQSCVSSRIFNSNITSLFQCHRYTRLRFESTVP</sequence>
<evidence type="ECO:0000313" key="2">
    <source>
        <dbReference type="Proteomes" id="UP000735302"/>
    </source>
</evidence>
<keyword evidence="2" id="KW-1185">Reference proteome</keyword>
<accession>A0AAV4B0M3</accession>
<organism evidence="1 2">
    <name type="scientific">Plakobranchus ocellatus</name>
    <dbReference type="NCBI Taxonomy" id="259542"/>
    <lineage>
        <taxon>Eukaryota</taxon>
        <taxon>Metazoa</taxon>
        <taxon>Spiralia</taxon>
        <taxon>Lophotrochozoa</taxon>
        <taxon>Mollusca</taxon>
        <taxon>Gastropoda</taxon>
        <taxon>Heterobranchia</taxon>
        <taxon>Euthyneura</taxon>
        <taxon>Panpulmonata</taxon>
        <taxon>Sacoglossa</taxon>
        <taxon>Placobranchoidea</taxon>
        <taxon>Plakobranchidae</taxon>
        <taxon>Plakobranchus</taxon>
    </lineage>
</organism>
<comment type="caution">
    <text evidence="1">The sequence shown here is derived from an EMBL/GenBank/DDBJ whole genome shotgun (WGS) entry which is preliminary data.</text>
</comment>
<dbReference type="AlphaFoldDB" id="A0AAV4B0M3"/>
<evidence type="ECO:0000313" key="1">
    <source>
        <dbReference type="EMBL" id="GFO12234.1"/>
    </source>
</evidence>
<dbReference type="Proteomes" id="UP000735302">
    <property type="component" value="Unassembled WGS sequence"/>
</dbReference>